<dbReference type="Pfam" id="PF03901">
    <property type="entry name" value="Glyco_transf_22"/>
    <property type="match status" value="1"/>
</dbReference>
<feature type="transmembrane region" description="Helical" evidence="12">
    <location>
        <begin position="71"/>
        <end position="89"/>
    </location>
</feature>
<keyword evidence="14" id="KW-1185">Reference proteome</keyword>
<keyword evidence="9 12" id="KW-0472">Membrane</keyword>
<comment type="catalytic activity">
    <reaction evidence="11">
        <text>an alpha-D-Man-(1-&gt;2)-alpha-D-Man-(1-&gt;2)-alpha-D-Man-(1-&gt;3)-[alpha-D-Man-(1-&gt;2)-alpha-D-Man-(1-&gt;3)-alpha-D-Man-(1-&gt;6)]-beta-D-Man-(1-&gt;4)-beta-D-GlcNAc-(1-&gt;4)-alpha-D-GlcNAc-diphospho-di-trans,poly-cis-dolichol + a di-trans,poly-cis-dolichyl beta-D-mannosyl phosphate = an alpha-D-Man-(1-&gt;2)-alpha-D-Man-(1-&gt;2)-alpha-D-Man-(1-&gt;3)-[alpha-D-Man-(1-&gt;2)-alpha-D-Man-(1-&gt;3)-[alpha-D-Man-(1-&gt;6)]-alpha-D-Man-(1-&gt;6)]-beta-D-Man-(1-&gt;4)-beta-D-GlcNAc-(1-&gt;4)-alpha-D-GlcNAc-diphospho-di-trans,poly-cis-dolichol + a di-trans,poly-cis-dolichyl phosphate + H(+)</text>
        <dbReference type="Rhea" id="RHEA:29535"/>
        <dbReference type="Rhea" id="RHEA-COMP:19498"/>
        <dbReference type="Rhea" id="RHEA-COMP:19501"/>
        <dbReference type="Rhea" id="RHEA-COMP:19518"/>
        <dbReference type="Rhea" id="RHEA-COMP:19519"/>
        <dbReference type="ChEBI" id="CHEBI:15378"/>
        <dbReference type="ChEBI" id="CHEBI:57683"/>
        <dbReference type="ChEBI" id="CHEBI:58211"/>
        <dbReference type="ChEBI" id="CHEBI:132517"/>
        <dbReference type="ChEBI" id="CHEBI:132519"/>
        <dbReference type="EC" id="2.4.1.260"/>
    </reaction>
    <physiologicalReaction direction="left-to-right" evidence="11">
        <dbReference type="Rhea" id="RHEA:29536"/>
    </physiologicalReaction>
</comment>
<evidence type="ECO:0000256" key="6">
    <source>
        <dbReference type="ARBA" id="ARBA00022692"/>
    </source>
</evidence>
<evidence type="ECO:0000313" key="13">
    <source>
        <dbReference type="EMBL" id="KAF1808959.1"/>
    </source>
</evidence>
<dbReference type="RefSeq" id="XP_033530590.1">
    <property type="nucleotide sequence ID" value="XM_033674155.1"/>
</dbReference>
<reference evidence="13 15" key="1">
    <citation type="submission" date="2020-01" db="EMBL/GenBank/DDBJ databases">
        <authorList>
            <consortium name="DOE Joint Genome Institute"/>
            <person name="Haridas S."/>
            <person name="Albert R."/>
            <person name="Binder M."/>
            <person name="Bloem J."/>
            <person name="Labutti K."/>
            <person name="Salamov A."/>
            <person name="Andreopoulos B."/>
            <person name="Baker S.E."/>
            <person name="Barry K."/>
            <person name="Bills G."/>
            <person name="Bluhm B.H."/>
            <person name="Cannon C."/>
            <person name="Castanera R."/>
            <person name="Culley D.E."/>
            <person name="Daum C."/>
            <person name="Ezra D."/>
            <person name="Gonzalez J.B."/>
            <person name="Henrissat B."/>
            <person name="Kuo A."/>
            <person name="Liang C."/>
            <person name="Lipzen A."/>
            <person name="Lutzoni F."/>
            <person name="Magnuson J."/>
            <person name="Mondo S."/>
            <person name="Nolan M."/>
            <person name="Ohm R."/>
            <person name="Pangilinan J."/>
            <person name="Park H.-J."/>
            <person name="Ramirez L."/>
            <person name="Alfaro M."/>
            <person name="Sun H."/>
            <person name="Tritt A."/>
            <person name="Yoshinaga Y."/>
            <person name="Zwiers L.-H."/>
            <person name="Turgeon B.G."/>
            <person name="Goodwin S.B."/>
            <person name="Spatafora J.W."/>
            <person name="Crous P.W."/>
            <person name="Grigoriev I.V."/>
        </authorList>
    </citation>
    <scope>NUCLEOTIDE SEQUENCE</scope>
    <source>
        <strain evidence="13 15">CBS 781.70</strain>
    </source>
</reference>
<evidence type="ECO:0000256" key="2">
    <source>
        <dbReference type="ARBA" id="ARBA00004922"/>
    </source>
</evidence>
<protein>
    <recommendedName>
        <fullName evidence="12">Mannosyltransferase</fullName>
        <ecNumber evidence="12">2.4.1.-</ecNumber>
    </recommendedName>
</protein>
<feature type="transmembrane region" description="Helical" evidence="12">
    <location>
        <begin position="7"/>
        <end position="23"/>
    </location>
</feature>
<comment type="function">
    <text evidence="10">Mannosyltransferase that operates in the biosynthetic pathway of dolichol-linked oligosaccharides, the glycan precursors employed in protein asparagine (N)-glycosylation. The assembly of dolichol-linked oligosaccharides begins on the cytosolic side of the endoplasmic reticulum membrane and finishes in its lumen. The sequential addition of sugars to dolichol pyrophosphate produces dolichol-linked oligosaccharides containing fourteen sugars, including two GlcNAcs, nine mannoses and three glucoses. Once assembled, the oligosaccharide is transferred from the lipid to nascent proteins by oligosaccharyltransferases. In the lumen of the endoplasmic reticulum, adds the eighth mannose residue in an alpha-1,6 linkage onto Man(7)GlcNAc(2)-PP-dolichol to produce Man(8)GlcNAc(2)-PP-dolichol.</text>
</comment>
<feature type="transmembrane region" description="Helical" evidence="12">
    <location>
        <begin position="182"/>
        <end position="206"/>
    </location>
</feature>
<evidence type="ECO:0000256" key="3">
    <source>
        <dbReference type="ARBA" id="ARBA00007063"/>
    </source>
</evidence>
<evidence type="ECO:0000256" key="12">
    <source>
        <dbReference type="RuleBase" id="RU363075"/>
    </source>
</evidence>
<comment type="pathway">
    <text evidence="2">Protein modification; protein glycosylation.</text>
</comment>
<dbReference type="InterPro" id="IPR005599">
    <property type="entry name" value="GPI_mannosylTrfase"/>
</dbReference>
<keyword evidence="8 12" id="KW-1133">Transmembrane helix</keyword>
<keyword evidence="7 12" id="KW-0256">Endoplasmic reticulum</keyword>
<proteinExistence type="inferred from homology"/>
<comment type="subcellular location">
    <subcellularLocation>
        <location evidence="1 12">Endoplasmic reticulum membrane</location>
        <topology evidence="1 12">Multi-pass membrane protein</topology>
    </subcellularLocation>
</comment>
<dbReference type="Proteomes" id="UP000504638">
    <property type="component" value="Unplaced"/>
</dbReference>
<evidence type="ECO:0000256" key="10">
    <source>
        <dbReference type="ARBA" id="ARBA00044721"/>
    </source>
</evidence>
<organism evidence="13">
    <name type="scientific">Eremomyces bilateralis CBS 781.70</name>
    <dbReference type="NCBI Taxonomy" id="1392243"/>
    <lineage>
        <taxon>Eukaryota</taxon>
        <taxon>Fungi</taxon>
        <taxon>Dikarya</taxon>
        <taxon>Ascomycota</taxon>
        <taxon>Pezizomycotina</taxon>
        <taxon>Dothideomycetes</taxon>
        <taxon>Dothideomycetes incertae sedis</taxon>
        <taxon>Eremomycetales</taxon>
        <taxon>Eremomycetaceae</taxon>
        <taxon>Eremomyces</taxon>
    </lineage>
</organism>
<feature type="transmembrane region" description="Helical" evidence="12">
    <location>
        <begin position="310"/>
        <end position="336"/>
    </location>
</feature>
<dbReference type="AlphaFoldDB" id="A0A6G1FTF6"/>
<name>A0A6G1FTF6_9PEZI</name>
<reference evidence="15" key="3">
    <citation type="submission" date="2025-04" db="UniProtKB">
        <authorList>
            <consortium name="RefSeq"/>
        </authorList>
    </citation>
    <scope>IDENTIFICATION</scope>
    <source>
        <strain evidence="15">CBS 781.70</strain>
    </source>
</reference>
<feature type="transmembrane region" description="Helical" evidence="12">
    <location>
        <begin position="364"/>
        <end position="384"/>
    </location>
</feature>
<keyword evidence="4 12" id="KW-0328">Glycosyltransferase</keyword>
<evidence type="ECO:0000256" key="1">
    <source>
        <dbReference type="ARBA" id="ARBA00004477"/>
    </source>
</evidence>
<feature type="transmembrane region" description="Helical" evidence="12">
    <location>
        <begin position="343"/>
        <end position="358"/>
    </location>
</feature>
<evidence type="ECO:0000256" key="7">
    <source>
        <dbReference type="ARBA" id="ARBA00022824"/>
    </source>
</evidence>
<feature type="transmembrane region" description="Helical" evidence="12">
    <location>
        <begin position="151"/>
        <end position="170"/>
    </location>
</feature>
<comment type="similarity">
    <text evidence="3 12">Belongs to the glycosyltransferase 22 family.</text>
</comment>
<evidence type="ECO:0000256" key="5">
    <source>
        <dbReference type="ARBA" id="ARBA00022679"/>
    </source>
</evidence>
<dbReference type="PANTHER" id="PTHR22760:SF1">
    <property type="entry name" value="DOL-P-MAN:MAN(7)GLCNAC(2)-PP-DOL ALPHA-1,6-MANNOSYLTRANSFERASE"/>
    <property type="match status" value="1"/>
</dbReference>
<sequence>MALPLDVLVSLLIPTSIFVHLYFSSFTKVEESFGIQAVHDITSYGMPLGNVTAIAESFDHVSFPGAVPRSFIGPIILSVASFLPLGFVRTPLLKQVAVRGILGLVNSLSLLHLLETMDTAFGTAAGTWFALFQASQFRVNYYASRTVPNMFAFGLTTYASSLFVQAISAAEPTTAQKKYQSCLYYLALVATVVRSEIALLLIPMSLSSVLWTWKRTPAANRSTSQLLSTAYNVAISPIFVGLCYGLVYCLPLDTMLWFPAYHDISQGFPRIARENFGKLQDAALWPELAALKFNVINGNASDWGIAPWHFYLSSAVPGLLLNPLTYIICIPTALLLSPRARSMAWPCLLFIAGMSFVGHKEWRFIVYVSPILTGIAAIGAARLTEPKKSTSNTRPTSSKVPRRTFSATLQWWILLLSVSLTAIVSGATLFLSTMNYPGGTALVTLRHHLLTDPTYASTLPPHDPAKPLRPVPINIWASNLALQTGITRFLTSGAIVLRRGADTNPAVVTLEIDKTDNATQTLDPEFWSQFDFAIVERPEQLIGAWNTLDTVYSYAGLSILRPGENGSGKMPFTSQQRVKEGQEGAGVIEAAEEVLQDIVSKGSGNAPRLDTVGQWKTYVTEIAPKVWSGAMSEKQWDELYSAVEAWSRVHLTRGYWVEVKMEPKLQILERVRHSIPA</sequence>
<dbReference type="GO" id="GO:0052917">
    <property type="term" value="F:dol-P-Man:Man(7)GlcNAc(2)-PP-Dol alpha-1,6-mannosyltransferase activity"/>
    <property type="evidence" value="ECO:0007669"/>
    <property type="project" value="UniProtKB-EC"/>
</dbReference>
<evidence type="ECO:0000256" key="8">
    <source>
        <dbReference type="ARBA" id="ARBA00022989"/>
    </source>
</evidence>
<dbReference type="OrthoDB" id="19039at2759"/>
<evidence type="ECO:0000256" key="11">
    <source>
        <dbReference type="ARBA" id="ARBA00048899"/>
    </source>
</evidence>
<dbReference type="GO" id="GO:0006487">
    <property type="term" value="P:protein N-linked glycosylation"/>
    <property type="evidence" value="ECO:0007669"/>
    <property type="project" value="TreeGrafter"/>
</dbReference>
<evidence type="ECO:0000256" key="4">
    <source>
        <dbReference type="ARBA" id="ARBA00022676"/>
    </source>
</evidence>
<gene>
    <name evidence="13 15" type="ORF">P152DRAFT_178284</name>
</gene>
<dbReference type="EMBL" id="ML975177">
    <property type="protein sequence ID" value="KAF1808959.1"/>
    <property type="molecule type" value="Genomic_DNA"/>
</dbReference>
<dbReference type="UniPathway" id="UPA00378"/>
<evidence type="ECO:0000256" key="9">
    <source>
        <dbReference type="ARBA" id="ARBA00023136"/>
    </source>
</evidence>
<dbReference type="EC" id="2.4.1.-" evidence="12"/>
<dbReference type="GeneID" id="54414725"/>
<feature type="transmembrane region" description="Helical" evidence="12">
    <location>
        <begin position="226"/>
        <end position="247"/>
    </location>
</feature>
<evidence type="ECO:0000313" key="15">
    <source>
        <dbReference type="RefSeq" id="XP_033530590.1"/>
    </source>
</evidence>
<keyword evidence="5" id="KW-0808">Transferase</keyword>
<accession>A0A6G1FTF6</accession>
<dbReference type="PANTHER" id="PTHR22760">
    <property type="entry name" value="GLYCOSYLTRANSFERASE"/>
    <property type="match status" value="1"/>
</dbReference>
<feature type="transmembrane region" description="Helical" evidence="12">
    <location>
        <begin position="405"/>
        <end position="431"/>
    </location>
</feature>
<evidence type="ECO:0000313" key="14">
    <source>
        <dbReference type="Proteomes" id="UP000504638"/>
    </source>
</evidence>
<keyword evidence="6 12" id="KW-0812">Transmembrane</keyword>
<dbReference type="GO" id="GO:0005789">
    <property type="term" value="C:endoplasmic reticulum membrane"/>
    <property type="evidence" value="ECO:0007669"/>
    <property type="project" value="UniProtKB-SubCell"/>
</dbReference>
<reference evidence="15" key="2">
    <citation type="submission" date="2020-04" db="EMBL/GenBank/DDBJ databases">
        <authorList>
            <consortium name="NCBI Genome Project"/>
        </authorList>
    </citation>
    <scope>NUCLEOTIDE SEQUENCE</scope>
    <source>
        <strain evidence="15">CBS 781.70</strain>
    </source>
</reference>